<reference evidence="1 2" key="1">
    <citation type="journal article" date="2016" name="Front. Microbiol.">
        <title>Genomic Resource of Rice Seed Associated Bacteria.</title>
        <authorList>
            <person name="Midha S."/>
            <person name="Bansal K."/>
            <person name="Sharma S."/>
            <person name="Kumar N."/>
            <person name="Patil P.P."/>
            <person name="Chaudhry V."/>
            <person name="Patil P.B."/>
        </authorList>
    </citation>
    <scope>NUCLEOTIDE SEQUENCE [LARGE SCALE GENOMIC DNA]</scope>
    <source>
        <strain evidence="1 2">NS319</strain>
    </source>
</reference>
<gene>
    <name evidence="1" type="ORF">NS319_17040</name>
</gene>
<name>A0A147HSB6_9SPHN</name>
<dbReference type="Proteomes" id="UP000072867">
    <property type="component" value="Unassembled WGS sequence"/>
</dbReference>
<comment type="caution">
    <text evidence="1">The sequence shown here is derived from an EMBL/GenBank/DDBJ whole genome shotgun (WGS) entry which is preliminary data.</text>
</comment>
<organism evidence="1 2">
    <name type="scientific">Sphingomonas sanguinis</name>
    <dbReference type="NCBI Taxonomy" id="33051"/>
    <lineage>
        <taxon>Bacteria</taxon>
        <taxon>Pseudomonadati</taxon>
        <taxon>Pseudomonadota</taxon>
        <taxon>Alphaproteobacteria</taxon>
        <taxon>Sphingomonadales</taxon>
        <taxon>Sphingomonadaceae</taxon>
        <taxon>Sphingomonas</taxon>
    </lineage>
</organism>
<dbReference type="EMBL" id="LDTD01000154">
    <property type="protein sequence ID" value="KTT67708.1"/>
    <property type="molecule type" value="Genomic_DNA"/>
</dbReference>
<proteinExistence type="predicted"/>
<dbReference type="PATRIC" id="fig|33051.3.peg.975"/>
<dbReference type="RefSeq" id="WP_058734672.1">
    <property type="nucleotide sequence ID" value="NZ_LDTD01000154.1"/>
</dbReference>
<sequence length="755" mass="82183">MALKGWWSAGGVALVLALAGPRVIASGGPPPTPHYVLSSPQDAAERAALAEGRIGIVKADASEALLYLDWRALNWLRVGKAAADALATSCCGQPPSRTMEDWITARRQVPGAQADIYYVPTERQGPDYTTIPTCFDDAFLTATATLNDRVKRYGAGSADVRAWLAGQDGVFQACSTPGVTLPALAPAAPSWLRADRAYQLAAIALYDGRWDEAAKRFAAIAHDPASPWQKTGLYLEARATLRGALAARRADAFAAAHAAIDRLTAAPAGTYGRGEVGRMRQILEYHERPAALLTRLDRELGERDAGPDVAVAFRDYMTLSDKAATRPEAADWIRTLQPKDREAALAHAQERWRATGKSVWLVAALALAEPQEASALVDAAGQVAVTEPAWLTVQYHAIRLTMASTDPAGLRERVDRVLARDDLTISDRNIFTALRTQLATSLADFVRVALRSPYCEAGSATCIDSIWPAGDGLVGRRAAGRFVGFGAEARAIIDRLPLAERMTLAGDEAIPRELRLDLALTSYGRAVQLQDNAAIDRLAAMLETLLPQLATDWRRITHTPAGSSKRFAEAFVMAKIPSLRVDLADYARPEGTEPQFSGYWEDWLLLPPGRATRAGRVPPPGAYLPDAYGYGGEPGDAEQETADLTCLTRCGPGHAPLHLPGFAVAGLGRAQAERRYFLYGSSKAPPPYARSLWDEMLAYVRSYPAEPRGAEALYRLIRVARWGGNHDHLGKRAFRLLHDRYPRSVWARRSPYYYD</sequence>
<evidence type="ECO:0000313" key="1">
    <source>
        <dbReference type="EMBL" id="KTT67708.1"/>
    </source>
</evidence>
<evidence type="ECO:0000313" key="2">
    <source>
        <dbReference type="Proteomes" id="UP000072867"/>
    </source>
</evidence>
<accession>A0A147HSB6</accession>
<protein>
    <submittedName>
        <fullName evidence="1">Uncharacterized protein</fullName>
    </submittedName>
</protein>
<dbReference type="AlphaFoldDB" id="A0A147HSB6"/>